<evidence type="ECO:0000313" key="2">
    <source>
        <dbReference type="EnsemblPlants" id="OGLUM07G02930.1"/>
    </source>
</evidence>
<accession>A0A0E0AFX2</accession>
<name>A0A0E0AFX2_9ORYZ</name>
<dbReference type="EnsemblPlants" id="OGLUM07G02930.1">
    <property type="protein sequence ID" value="OGLUM07G02930.1"/>
    <property type="gene ID" value="OGLUM07G02930"/>
</dbReference>
<dbReference type="HOGENOM" id="CLU_2403227_0_0_1"/>
<protein>
    <submittedName>
        <fullName evidence="2">Uncharacterized protein</fullName>
    </submittedName>
</protein>
<proteinExistence type="predicted"/>
<keyword evidence="3" id="KW-1185">Reference proteome</keyword>
<dbReference type="AlphaFoldDB" id="A0A0E0AFX2"/>
<sequence>MSLGLPLRRSPDLPFAVRGAVAETSSELLDASLYWIWQQRPPSSLYLLDPMVTWRVATCSRPPVLAREVETETEAVEKSARVKDLEVGDDGGR</sequence>
<dbReference type="Gramene" id="OGLUM07G02930.1">
    <property type="protein sequence ID" value="OGLUM07G02930.1"/>
    <property type="gene ID" value="OGLUM07G02930"/>
</dbReference>
<evidence type="ECO:0000256" key="1">
    <source>
        <dbReference type="SAM" id="MobiDB-lite"/>
    </source>
</evidence>
<evidence type="ECO:0000313" key="3">
    <source>
        <dbReference type="Proteomes" id="UP000026961"/>
    </source>
</evidence>
<feature type="region of interest" description="Disordered" evidence="1">
    <location>
        <begin position="70"/>
        <end position="93"/>
    </location>
</feature>
<dbReference type="Proteomes" id="UP000026961">
    <property type="component" value="Chromosome 7"/>
</dbReference>
<organism evidence="2">
    <name type="scientific">Oryza glumipatula</name>
    <dbReference type="NCBI Taxonomy" id="40148"/>
    <lineage>
        <taxon>Eukaryota</taxon>
        <taxon>Viridiplantae</taxon>
        <taxon>Streptophyta</taxon>
        <taxon>Embryophyta</taxon>
        <taxon>Tracheophyta</taxon>
        <taxon>Spermatophyta</taxon>
        <taxon>Magnoliopsida</taxon>
        <taxon>Liliopsida</taxon>
        <taxon>Poales</taxon>
        <taxon>Poaceae</taxon>
        <taxon>BOP clade</taxon>
        <taxon>Oryzoideae</taxon>
        <taxon>Oryzeae</taxon>
        <taxon>Oryzinae</taxon>
        <taxon>Oryza</taxon>
    </lineage>
</organism>
<reference evidence="2" key="1">
    <citation type="submission" date="2015-04" db="UniProtKB">
        <authorList>
            <consortium name="EnsemblPlants"/>
        </authorList>
    </citation>
    <scope>IDENTIFICATION</scope>
</reference>
<reference evidence="2" key="2">
    <citation type="submission" date="2018-05" db="EMBL/GenBank/DDBJ databases">
        <title>OgluRS3 (Oryza glumaepatula Reference Sequence Version 3).</title>
        <authorList>
            <person name="Zhang J."/>
            <person name="Kudrna D."/>
            <person name="Lee S."/>
            <person name="Talag J."/>
            <person name="Welchert J."/>
            <person name="Wing R.A."/>
        </authorList>
    </citation>
    <scope>NUCLEOTIDE SEQUENCE [LARGE SCALE GENOMIC DNA]</scope>
</reference>